<dbReference type="PROSITE" id="PS50011">
    <property type="entry name" value="PROTEIN_KINASE_DOM"/>
    <property type="match status" value="1"/>
</dbReference>
<proteinExistence type="predicted"/>
<evidence type="ECO:0000313" key="3">
    <source>
        <dbReference type="EMBL" id="CAH3153909.1"/>
    </source>
</evidence>
<organism evidence="3 4">
    <name type="scientific">Porites evermanni</name>
    <dbReference type="NCBI Taxonomy" id="104178"/>
    <lineage>
        <taxon>Eukaryota</taxon>
        <taxon>Metazoa</taxon>
        <taxon>Cnidaria</taxon>
        <taxon>Anthozoa</taxon>
        <taxon>Hexacorallia</taxon>
        <taxon>Scleractinia</taxon>
        <taxon>Fungiina</taxon>
        <taxon>Poritidae</taxon>
        <taxon>Porites</taxon>
    </lineage>
</organism>
<dbReference type="InterPro" id="IPR008266">
    <property type="entry name" value="Tyr_kinase_AS"/>
</dbReference>
<name>A0ABN8Q3M4_9CNID</name>
<evidence type="ECO:0000256" key="1">
    <source>
        <dbReference type="SAM" id="MobiDB-lite"/>
    </source>
</evidence>
<reference evidence="3 4" key="1">
    <citation type="submission" date="2022-05" db="EMBL/GenBank/DDBJ databases">
        <authorList>
            <consortium name="Genoscope - CEA"/>
            <person name="William W."/>
        </authorList>
    </citation>
    <scope>NUCLEOTIDE SEQUENCE [LARGE SCALE GENOMIC DNA]</scope>
</reference>
<protein>
    <recommendedName>
        <fullName evidence="2">Protein kinase domain-containing protein</fullName>
    </recommendedName>
</protein>
<feature type="compositionally biased region" description="Polar residues" evidence="1">
    <location>
        <begin position="1"/>
        <end position="25"/>
    </location>
</feature>
<dbReference type="InterPro" id="IPR000719">
    <property type="entry name" value="Prot_kinase_dom"/>
</dbReference>
<dbReference type="EMBL" id="CALNXI010001066">
    <property type="protein sequence ID" value="CAH3153909.1"/>
    <property type="molecule type" value="Genomic_DNA"/>
</dbReference>
<gene>
    <name evidence="3" type="ORF">PEVE_00001239</name>
</gene>
<comment type="caution">
    <text evidence="3">The sequence shown here is derived from an EMBL/GenBank/DDBJ whole genome shotgun (WGS) entry which is preliminary data.</text>
</comment>
<accession>A0ABN8Q3M4</accession>
<feature type="domain" description="Protein kinase" evidence="2">
    <location>
        <begin position="1"/>
        <end position="89"/>
    </location>
</feature>
<dbReference type="SUPFAM" id="SSF56112">
    <property type="entry name" value="Protein kinase-like (PK-like)"/>
    <property type="match status" value="1"/>
</dbReference>
<dbReference type="InterPro" id="IPR050122">
    <property type="entry name" value="RTK"/>
</dbReference>
<feature type="non-terminal residue" evidence="3">
    <location>
        <position position="89"/>
    </location>
</feature>
<dbReference type="PANTHER" id="PTHR24416:SF617">
    <property type="entry name" value="RET ONCOGENE, ISOFORM A"/>
    <property type="match status" value="1"/>
</dbReference>
<dbReference type="Proteomes" id="UP001159427">
    <property type="component" value="Unassembled WGS sequence"/>
</dbReference>
<feature type="region of interest" description="Disordered" evidence="1">
    <location>
        <begin position="1"/>
        <end position="33"/>
    </location>
</feature>
<sequence length="89" mass="9784">ELLTRPTTSPGKTQASAMPLSNENLGESGEDPCDVEENFSTKQLFSFAWQIAKGMNHLAENNLVHRDLAARNVLVGHDNQIKVSDFGLM</sequence>
<dbReference type="InterPro" id="IPR011009">
    <property type="entry name" value="Kinase-like_dom_sf"/>
</dbReference>
<evidence type="ECO:0000313" key="4">
    <source>
        <dbReference type="Proteomes" id="UP001159427"/>
    </source>
</evidence>
<dbReference type="PROSITE" id="PS00109">
    <property type="entry name" value="PROTEIN_KINASE_TYR"/>
    <property type="match status" value="1"/>
</dbReference>
<dbReference type="InterPro" id="IPR001245">
    <property type="entry name" value="Ser-Thr/Tyr_kinase_cat_dom"/>
</dbReference>
<dbReference type="PANTHER" id="PTHR24416">
    <property type="entry name" value="TYROSINE-PROTEIN KINASE RECEPTOR"/>
    <property type="match status" value="1"/>
</dbReference>
<dbReference type="Pfam" id="PF07714">
    <property type="entry name" value="PK_Tyr_Ser-Thr"/>
    <property type="match status" value="1"/>
</dbReference>
<keyword evidence="4" id="KW-1185">Reference proteome</keyword>
<dbReference type="Gene3D" id="1.10.510.10">
    <property type="entry name" value="Transferase(Phosphotransferase) domain 1"/>
    <property type="match status" value="1"/>
</dbReference>
<evidence type="ECO:0000259" key="2">
    <source>
        <dbReference type="PROSITE" id="PS50011"/>
    </source>
</evidence>
<feature type="non-terminal residue" evidence="3">
    <location>
        <position position="1"/>
    </location>
</feature>